<keyword evidence="1" id="KW-0833">Ubl conjugation pathway</keyword>
<name>A0A8K1C5S1_PYTOL</name>
<proteinExistence type="predicted"/>
<feature type="region of interest" description="Disordered" evidence="3">
    <location>
        <begin position="41"/>
        <end position="63"/>
    </location>
</feature>
<feature type="domain" description="SAP" evidence="4">
    <location>
        <begin position="3"/>
        <end position="37"/>
    </location>
</feature>
<dbReference type="Pfam" id="PF03556">
    <property type="entry name" value="Cullin_binding"/>
    <property type="match status" value="1"/>
</dbReference>
<dbReference type="GO" id="GO:0031624">
    <property type="term" value="F:ubiquitin conjugating enzyme binding"/>
    <property type="evidence" value="ECO:0007669"/>
    <property type="project" value="TreeGrafter"/>
</dbReference>
<sequence length="287" mass="33040">MDLHSLRIKDLNEICKKLGIKTGGRKADIIERIQAHPKYSKDLLQNGRGSNKRGASSEISAPSSAKKVKNECKASHIAINELFDRFQDPENPDSITDDGIIALCDQLGVDSQDPVVLVLSWYMEAETMCVYTRSEFLRGFEKLQCTSLDEMKRQLPFLRCKLQNRHEFIDIYTYSFAFAKDPTQKSLSRDMALGLWEILLPGYFPLLHHWLAYVKNHWRNSISKDVWMQVLEFGHQVKRDLSNFDENGAWPVLIDDFVTHLQEEFEKRGVEAVLKEQEDGDAVMEDA</sequence>
<dbReference type="GO" id="GO:0045116">
    <property type="term" value="P:protein neddylation"/>
    <property type="evidence" value="ECO:0007669"/>
    <property type="project" value="TreeGrafter"/>
</dbReference>
<organism evidence="6 7">
    <name type="scientific">Pythium oligandrum</name>
    <name type="common">Mycoparasitic fungus</name>
    <dbReference type="NCBI Taxonomy" id="41045"/>
    <lineage>
        <taxon>Eukaryota</taxon>
        <taxon>Sar</taxon>
        <taxon>Stramenopiles</taxon>
        <taxon>Oomycota</taxon>
        <taxon>Peronosporomycetes</taxon>
        <taxon>Pythiales</taxon>
        <taxon>Pythiaceae</taxon>
        <taxon>Pythium</taxon>
    </lineage>
</organism>
<accession>A0A8K1C5S1</accession>
<dbReference type="FunFam" id="1.10.238.200:FF:000003">
    <property type="entry name" value="DCN1-like protein 3"/>
    <property type="match status" value="1"/>
</dbReference>
<dbReference type="OrthoDB" id="27198at2759"/>
<dbReference type="InterPro" id="IPR003034">
    <property type="entry name" value="SAP_dom"/>
</dbReference>
<evidence type="ECO:0000313" key="7">
    <source>
        <dbReference type="Proteomes" id="UP000794436"/>
    </source>
</evidence>
<reference evidence="6" key="1">
    <citation type="submission" date="2019-03" db="EMBL/GenBank/DDBJ databases">
        <title>Long read genome sequence of the mycoparasitic Pythium oligandrum ATCC 38472 isolated from sugarbeet rhizosphere.</title>
        <authorList>
            <person name="Gaulin E."/>
        </authorList>
    </citation>
    <scope>NUCLEOTIDE SEQUENCE</scope>
    <source>
        <strain evidence="6">ATCC 38472_TT</strain>
    </source>
</reference>
<dbReference type="PROSITE" id="PS50800">
    <property type="entry name" value="SAP"/>
    <property type="match status" value="1"/>
</dbReference>
<comment type="caution">
    <text evidence="6">The sequence shown here is derived from an EMBL/GenBank/DDBJ whole genome shotgun (WGS) entry which is preliminary data.</text>
</comment>
<feature type="domain" description="DCUN1" evidence="5">
    <location>
        <begin position="74"/>
        <end position="262"/>
    </location>
</feature>
<dbReference type="AlphaFoldDB" id="A0A8K1C5S1"/>
<evidence type="ECO:0000259" key="5">
    <source>
        <dbReference type="PROSITE" id="PS51229"/>
    </source>
</evidence>
<evidence type="ECO:0000313" key="6">
    <source>
        <dbReference type="EMBL" id="TMW57084.1"/>
    </source>
</evidence>
<dbReference type="Gene3D" id="1.10.720.30">
    <property type="entry name" value="SAP domain"/>
    <property type="match status" value="1"/>
</dbReference>
<gene>
    <name evidence="6" type="ORF">Poli38472_003009</name>
</gene>
<evidence type="ECO:0000259" key="4">
    <source>
        <dbReference type="PROSITE" id="PS50800"/>
    </source>
</evidence>
<dbReference type="GO" id="GO:0005886">
    <property type="term" value="C:plasma membrane"/>
    <property type="evidence" value="ECO:0007669"/>
    <property type="project" value="UniProtKB-ARBA"/>
</dbReference>
<dbReference type="InterPro" id="IPR014764">
    <property type="entry name" value="DCN-prot"/>
</dbReference>
<dbReference type="Proteomes" id="UP000794436">
    <property type="component" value="Unassembled WGS sequence"/>
</dbReference>
<dbReference type="GO" id="GO:0032182">
    <property type="term" value="F:ubiquitin-like protein binding"/>
    <property type="evidence" value="ECO:0007669"/>
    <property type="project" value="TreeGrafter"/>
</dbReference>
<dbReference type="GO" id="GO:0000151">
    <property type="term" value="C:ubiquitin ligase complex"/>
    <property type="evidence" value="ECO:0007669"/>
    <property type="project" value="TreeGrafter"/>
</dbReference>
<comment type="function">
    <text evidence="2">Neddylation of cullins play an essential role in the regulation of SCF-type complexes activity.</text>
</comment>
<keyword evidence="7" id="KW-1185">Reference proteome</keyword>
<dbReference type="PROSITE" id="PS51229">
    <property type="entry name" value="DCUN1"/>
    <property type="match status" value="1"/>
</dbReference>
<evidence type="ECO:0000256" key="1">
    <source>
        <dbReference type="ARBA" id="ARBA00022786"/>
    </source>
</evidence>
<dbReference type="Gene3D" id="1.10.238.10">
    <property type="entry name" value="EF-hand"/>
    <property type="match status" value="1"/>
</dbReference>
<feature type="compositionally biased region" description="Polar residues" evidence="3">
    <location>
        <begin position="47"/>
        <end position="63"/>
    </location>
</feature>
<protein>
    <recommendedName>
        <fullName evidence="2">Defective in cullin neddylation protein</fullName>
    </recommendedName>
</protein>
<dbReference type="Gene3D" id="1.10.238.200">
    <property type="entry name" value="Cullin, PONY binding domain"/>
    <property type="match status" value="1"/>
</dbReference>
<dbReference type="InterPro" id="IPR005176">
    <property type="entry name" value="PONY_dom"/>
</dbReference>
<dbReference type="InterPro" id="IPR042460">
    <property type="entry name" value="DCN1-like_PONY"/>
</dbReference>
<evidence type="ECO:0000256" key="2">
    <source>
        <dbReference type="RuleBase" id="RU410713"/>
    </source>
</evidence>
<dbReference type="EMBL" id="SPLM01000144">
    <property type="protein sequence ID" value="TMW57084.1"/>
    <property type="molecule type" value="Genomic_DNA"/>
</dbReference>
<dbReference type="SMART" id="SM00513">
    <property type="entry name" value="SAP"/>
    <property type="match status" value="1"/>
</dbReference>
<dbReference type="InterPro" id="IPR036361">
    <property type="entry name" value="SAP_dom_sf"/>
</dbReference>
<dbReference type="PANTHER" id="PTHR12281:SF31">
    <property type="entry name" value="DCN1-LIKE PROTEIN 3"/>
    <property type="match status" value="1"/>
</dbReference>
<dbReference type="FunFam" id="1.10.238.10:FF:000030">
    <property type="entry name" value="DCN1-like protein"/>
    <property type="match status" value="1"/>
</dbReference>
<dbReference type="GO" id="GO:0097602">
    <property type="term" value="F:cullin family protein binding"/>
    <property type="evidence" value="ECO:0007669"/>
    <property type="project" value="TreeGrafter"/>
</dbReference>
<dbReference type="SUPFAM" id="SSF68906">
    <property type="entry name" value="SAP domain"/>
    <property type="match status" value="1"/>
</dbReference>
<dbReference type="PANTHER" id="PTHR12281">
    <property type="entry name" value="RP42 RELATED"/>
    <property type="match status" value="1"/>
</dbReference>
<dbReference type="Pfam" id="PF02037">
    <property type="entry name" value="SAP"/>
    <property type="match status" value="1"/>
</dbReference>
<evidence type="ECO:0000256" key="3">
    <source>
        <dbReference type="SAM" id="MobiDB-lite"/>
    </source>
</evidence>